<gene>
    <name evidence="6" type="primary">FGENESH: predicted gene_4.131</name>
    <name evidence="6" type="ORF">BN2166_0023550</name>
</gene>
<organism evidence="6 7">
    <name type="scientific">Rhodotorula toruloides</name>
    <name type="common">Yeast</name>
    <name type="synonym">Rhodosporidium toruloides</name>
    <dbReference type="NCBI Taxonomy" id="5286"/>
    <lineage>
        <taxon>Eukaryota</taxon>
        <taxon>Fungi</taxon>
        <taxon>Dikarya</taxon>
        <taxon>Basidiomycota</taxon>
        <taxon>Pucciniomycotina</taxon>
        <taxon>Microbotryomycetes</taxon>
        <taxon>Sporidiobolales</taxon>
        <taxon>Sporidiobolaceae</taxon>
        <taxon>Rhodotorula</taxon>
    </lineage>
</organism>
<evidence type="ECO:0000256" key="4">
    <source>
        <dbReference type="SAM" id="SignalP"/>
    </source>
</evidence>
<feature type="signal peptide" evidence="4">
    <location>
        <begin position="1"/>
        <end position="21"/>
    </location>
</feature>
<protein>
    <submittedName>
        <fullName evidence="6">FGENESH: predicted gene_4.131 protein</fullName>
    </submittedName>
</protein>
<dbReference type="InterPro" id="IPR002938">
    <property type="entry name" value="FAD-bd"/>
</dbReference>
<dbReference type="OMA" id="YERRWRP"/>
<dbReference type="Gene3D" id="3.50.50.60">
    <property type="entry name" value="FAD/NAD(P)-binding domain"/>
    <property type="match status" value="1"/>
</dbReference>
<dbReference type="PANTHER" id="PTHR46865:SF2">
    <property type="entry name" value="MONOOXYGENASE"/>
    <property type="match status" value="1"/>
</dbReference>
<keyword evidence="2" id="KW-0274">FAD</keyword>
<evidence type="ECO:0000256" key="2">
    <source>
        <dbReference type="ARBA" id="ARBA00022827"/>
    </source>
</evidence>
<dbReference type="STRING" id="5286.A0A0K3C9Q9"/>
<feature type="domain" description="FAD-binding" evidence="5">
    <location>
        <begin position="25"/>
        <end position="382"/>
    </location>
</feature>
<dbReference type="SUPFAM" id="SSF51905">
    <property type="entry name" value="FAD/NAD(P)-binding domain"/>
    <property type="match status" value="1"/>
</dbReference>
<accession>A0A0K3C9Q9</accession>
<dbReference type="Proteomes" id="UP000199069">
    <property type="component" value="Unassembled WGS sequence"/>
</dbReference>
<dbReference type="InterPro" id="IPR051704">
    <property type="entry name" value="FAD_aromatic-hydroxylase"/>
</dbReference>
<keyword evidence="1" id="KW-0285">Flavoprotein</keyword>
<evidence type="ECO:0000256" key="1">
    <source>
        <dbReference type="ARBA" id="ARBA00022630"/>
    </source>
</evidence>
<proteinExistence type="predicted"/>
<dbReference type="GO" id="GO:0016491">
    <property type="term" value="F:oxidoreductase activity"/>
    <property type="evidence" value="ECO:0007669"/>
    <property type="project" value="UniProtKB-KW"/>
</dbReference>
<evidence type="ECO:0000313" key="6">
    <source>
        <dbReference type="EMBL" id="CTR06494.1"/>
    </source>
</evidence>
<dbReference type="PRINTS" id="PR00420">
    <property type="entry name" value="RNGMNOXGNASE"/>
</dbReference>
<keyword evidence="7" id="KW-1185">Reference proteome</keyword>
<dbReference type="InterPro" id="IPR036188">
    <property type="entry name" value="FAD/NAD-bd_sf"/>
</dbReference>
<name>A0A0K3C9Q9_RHOTO</name>
<dbReference type="EMBL" id="CWKI01000004">
    <property type="protein sequence ID" value="CTR06494.1"/>
    <property type="molecule type" value="Genomic_DNA"/>
</dbReference>
<evidence type="ECO:0000313" key="7">
    <source>
        <dbReference type="Proteomes" id="UP000199069"/>
    </source>
</evidence>
<dbReference type="Pfam" id="PF01494">
    <property type="entry name" value="FAD_binding_3"/>
    <property type="match status" value="1"/>
</dbReference>
<feature type="non-terminal residue" evidence="6">
    <location>
        <position position="1"/>
    </location>
</feature>
<dbReference type="PANTHER" id="PTHR46865">
    <property type="entry name" value="OXIDOREDUCTASE-RELATED"/>
    <property type="match status" value="1"/>
</dbReference>
<sequence length="450" mass="48765">CSSPHFRRRHLLILLIDAMTATPRILISGAGIAGPVCAHFLGRAGIRTTLVERAPVLRANGQNLDLNGVTACVVVERMGPEVNAAILVARTREEGTYTVDDAGQTRASFPVEGGGFTNEIEIMREKLVGIFYGASRSSTEYIFGDSIAKIEQTDREAVVTFANGTTKAFDVVIVADGMASSTRSLVFGRPGTAEKKDDKADVQIRSVGFHCAYFTLPYVESDGAWSRWWHTTRSRSIWLRPDVTTPSTRAYLLAGGEATQQALSGARKLSVDEQKSRWKALYAGAGWQTDRVLEAMDGAEDFYMQEVAHVISKSWSKGRVVLLGDAAGCPSPMSGMGTSCAVVGAYVLAGELAKRRDALSDGTVVKEALEAYERICRPYFEDAQDIPMSLFRLGFPDSALGVSIQRTAVGAISYLIKTRAAKWAGSKVFGSGETAQKPEDAHIKLPLYDF</sequence>
<feature type="chain" id="PRO_5005495266" evidence="4">
    <location>
        <begin position="22"/>
        <end position="450"/>
    </location>
</feature>
<reference evidence="6 7" key="1">
    <citation type="submission" date="2015-07" db="EMBL/GenBank/DDBJ databases">
        <authorList>
            <person name="Cajimat M.N.B."/>
            <person name="Milazzo M.L."/>
            <person name="Fulhorst C.F."/>
        </authorList>
    </citation>
    <scope>NUCLEOTIDE SEQUENCE [LARGE SCALE GENOMIC DNA]</scope>
    <source>
        <strain evidence="6">Single colony</strain>
    </source>
</reference>
<keyword evidence="4" id="KW-0732">Signal</keyword>
<evidence type="ECO:0000259" key="5">
    <source>
        <dbReference type="Pfam" id="PF01494"/>
    </source>
</evidence>
<dbReference type="GO" id="GO:0071949">
    <property type="term" value="F:FAD binding"/>
    <property type="evidence" value="ECO:0007669"/>
    <property type="project" value="InterPro"/>
</dbReference>
<keyword evidence="3" id="KW-0560">Oxidoreductase</keyword>
<dbReference type="AlphaFoldDB" id="A0A0K3C9Q9"/>
<evidence type="ECO:0000256" key="3">
    <source>
        <dbReference type="ARBA" id="ARBA00023002"/>
    </source>
</evidence>